<feature type="domain" description="Endonuclease GajA/Old nuclease/RecF-like AAA" evidence="1">
    <location>
        <begin position="1"/>
        <end position="372"/>
    </location>
</feature>
<evidence type="ECO:0000313" key="2">
    <source>
        <dbReference type="EMBL" id="AAD39633.1"/>
    </source>
</evidence>
<dbReference type="EMBL" id="AF033858">
    <property type="protein sequence ID" value="AAD39633.1"/>
    <property type="molecule type" value="Genomic_DNA"/>
</dbReference>
<dbReference type="RefSeq" id="WP_010889647.1">
    <property type="nucleotide sequence ID" value="NZ_CP137629.1"/>
</dbReference>
<dbReference type="PANTHER" id="PTHR43581">
    <property type="entry name" value="ATP/GTP PHOSPHATASE"/>
    <property type="match status" value="1"/>
</dbReference>
<dbReference type="SUPFAM" id="SSF52540">
    <property type="entry name" value="P-loop containing nucleoside triphosphate hydrolases"/>
    <property type="match status" value="1"/>
</dbReference>
<proteinExistence type="predicted"/>
<dbReference type="Pfam" id="PF13175">
    <property type="entry name" value="AAA_15"/>
    <property type="match status" value="1"/>
</dbReference>
<protein>
    <recommendedName>
        <fullName evidence="1">Endonuclease GajA/Old nuclease/RecF-like AAA domain-containing protein</fullName>
    </recommendedName>
</protein>
<evidence type="ECO:0000259" key="1">
    <source>
        <dbReference type="Pfam" id="PF13175"/>
    </source>
</evidence>
<dbReference type="PANTHER" id="PTHR43581:SF4">
    <property type="entry name" value="ATP_GTP PHOSPHATASE"/>
    <property type="match status" value="1"/>
</dbReference>
<dbReference type="Gene3D" id="3.40.50.300">
    <property type="entry name" value="P-loop containing nucleotide triphosphate hydrolases"/>
    <property type="match status" value="1"/>
</dbReference>
<sequence length="607" mass="68354">MHLVSVTIHNFRGYKNTKINIDDQLTTLIGKNDVGKSTIVDALEIFFNNTVVKLDTNDLNIYATDSKLVSISCEFSDIPESIIIDSNQQTNLKDEYLVNANGNLEIKKVYDCSKKTPKPQIFAVVHYPDNPEIADLLYLTHSKLLTALKKLPPAIQETVTSRVANAPIRQAIRSAYNITNFLTKDIDLQKVDGKTLWDKIETCLPIYALFQSDRPSNDSDAEVQDPMNTAIQESLSNAAQQLQVIQQQVIQEVTAVAEMTISKLKEMDPEIAKGLEPQYQESPKWNKLFKFVIADEKGIPLNKRGSGVRRLVLLNFFRAKVSMTSDKLKTNGLIYAVEEPETAQHPDNQRKIMQALLELGQRGNCQIIITTHLAETAKMAPKSGVRLITRQDNVTKVSDNDTALKIAAKEVGLIANITDTNIVLYVEGPSDVLFFNSVSKILNQFDSTKYSDFTKSKNLLIVPMGGGTMKQWVNYKYLETLQLPSFYLFDKDLDAQHQREVDELKTDPQCLYAFLTDKREIENYIAPAAIERYFSKLLKSEFSMPELNSESDVTNLLKKAGVNQRQSYLKETLNSKVAAQMTADEFLSNDTTGFMAEFIAKITKEIS</sequence>
<dbReference type="InterPro" id="IPR051396">
    <property type="entry name" value="Bact_Antivir_Def_Nuclease"/>
</dbReference>
<dbReference type="InterPro" id="IPR041685">
    <property type="entry name" value="AAA_GajA/Old/RecF-like"/>
</dbReference>
<reference evidence="2" key="1">
    <citation type="journal article" date="2000" name="Plasmid">
        <title>Nucleotide sequence and analysis of plasmid pMD136 from Pediococcus pentosaceus FBB61 (ATCC43200) involved in pediocin A production.</title>
        <authorList>
            <person name="Giacomini A."/>
            <person name="Squartini A."/>
            <person name="Nuti M.P."/>
        </authorList>
    </citation>
    <scope>NUCLEOTIDE SEQUENCE</scope>
    <source>
        <strain evidence="2">ATCC 43200</strain>
        <plasmid evidence="2">pMD136</plasmid>
    </source>
</reference>
<organism evidence="2">
    <name type="scientific">Pediococcus pentosaceus</name>
    <dbReference type="NCBI Taxonomy" id="1255"/>
    <lineage>
        <taxon>Bacteria</taxon>
        <taxon>Bacillati</taxon>
        <taxon>Bacillota</taxon>
        <taxon>Bacilli</taxon>
        <taxon>Lactobacillales</taxon>
        <taxon>Lactobacillaceae</taxon>
        <taxon>Pediococcus</taxon>
    </lineage>
</organism>
<dbReference type="InterPro" id="IPR027417">
    <property type="entry name" value="P-loop_NTPase"/>
</dbReference>
<dbReference type="AlphaFoldDB" id="Q9XDL7"/>
<keyword evidence="2" id="KW-0614">Plasmid</keyword>
<geneLocation type="plasmid" evidence="2">
    <name>pMD136</name>
</geneLocation>
<name>Q9XDL7_PEDPE</name>
<accession>Q9XDL7</accession>